<feature type="transmembrane region" description="Helical" evidence="9">
    <location>
        <begin position="1111"/>
        <end position="1134"/>
    </location>
</feature>
<dbReference type="InterPro" id="IPR044726">
    <property type="entry name" value="ABCC_6TM_D2"/>
</dbReference>
<dbReference type="InterPro" id="IPR011527">
    <property type="entry name" value="ABC1_TM_dom"/>
</dbReference>
<feature type="transmembrane region" description="Helical" evidence="9">
    <location>
        <begin position="411"/>
        <end position="430"/>
    </location>
</feature>
<dbReference type="SMART" id="SM00382">
    <property type="entry name" value="AAA"/>
    <property type="match status" value="2"/>
</dbReference>
<dbReference type="InterPro" id="IPR003439">
    <property type="entry name" value="ABC_transporter-like_ATP-bd"/>
</dbReference>
<dbReference type="GO" id="GO:0005524">
    <property type="term" value="F:ATP binding"/>
    <property type="evidence" value="ECO:0007669"/>
    <property type="project" value="UniProtKB-KW"/>
</dbReference>
<dbReference type="GO" id="GO:0016887">
    <property type="term" value="F:ATP hydrolysis activity"/>
    <property type="evidence" value="ECO:0007669"/>
    <property type="project" value="InterPro"/>
</dbReference>
<dbReference type="Pfam" id="PF00005">
    <property type="entry name" value="ABC_tran"/>
    <property type="match status" value="2"/>
</dbReference>
<dbReference type="InterPro" id="IPR003593">
    <property type="entry name" value="AAA+_ATPase"/>
</dbReference>
<dbReference type="SUPFAM" id="SSF52540">
    <property type="entry name" value="P-loop containing nucleoside triphosphate hydrolases"/>
    <property type="match status" value="2"/>
</dbReference>
<evidence type="ECO:0000259" key="10">
    <source>
        <dbReference type="PROSITE" id="PS50893"/>
    </source>
</evidence>
<feature type="domain" description="ABC transmembrane type-1" evidence="11">
    <location>
        <begin position="892"/>
        <end position="1169"/>
    </location>
</feature>
<dbReference type="OrthoDB" id="6500128at2759"/>
<feature type="transmembrane region" description="Helical" evidence="9">
    <location>
        <begin position="928"/>
        <end position="954"/>
    </location>
</feature>
<comment type="subcellular location">
    <subcellularLocation>
        <location evidence="1">Membrane</location>
        <topology evidence="1">Multi-pass membrane protein</topology>
    </subcellularLocation>
</comment>
<evidence type="ECO:0000256" key="6">
    <source>
        <dbReference type="ARBA" id="ARBA00022989"/>
    </source>
</evidence>
<sequence length="1454" mass="161270">MDASSHCLFPLIIRQRNGPTIPGCDGLTLLFTELFFQIIPCILFLVASLWRIRVLMCRPRKVGGHALQVTKLSTIVAMSLFKLTLLVVWAAYRSPRTQFTFPSTALSLVSSFAIGMLSYQEHCKSLRPSALLSSFILLSISSDILRIGVFWNMDFEIAVRIIAIILLIFEAAVFILESLHKRRYVGATDKMRGPEEFGGLFSQTLFLWLNQLIRQGYAHVLSTEDLYPVIEDLSSDMIGDRFWAKWKSGARNGKNTLLLILGKFLKWPLLSPVVPRLFLIACKFAQPLLLNNFMHFLQQRDDRGTRIIGLRLIIAYGIIYFAIAVSNGMYLHRVCIYLTLARGVLVSTIYRKAIEIRPGAVDRSAVTTLMSTDVDRVGIGLFPIHEMWANLIEFGIATWLLALQVGPASVAPIAIALASLTGTLLVSRLAPERQMNWMGRVEERVGNTTKLLSSFKGCKILGLINKVSSHIQWSRTREIQTAKHYRKILICTISLAYVPLAISPAVTFIIFAASGDNGGRAVSAARLFSSLLLIQLSCVSIASLIQAIPKFVAAISCLQRIQAYLSAKSQREYDSSGNIHRHSPIGHGGIELSTLQHKSLAQTSDCRRKQEIVAEGLTLRWTEDSGPVLRNVKIGISWSGLTLILGPTASGKSTLLKAMIGEVPYVDGVVCNFSGNASFCDQTPWLRNTTIRQNIVAFAHFDSAWYEDVLEACALHSDLQNLQDGDQTLVGSNGFALSGGQKQRIALARALYSKMRLAVLDDVFSGLDAKTEQHISDHLFGAAGMFKRLGTTVIMATHSNQILRLADHVIILGKDGTVITEGLPDTVRATHYKNETVIDRRLEREPQRANPCRNPPSSSQRQESEDVARSRTKGDLSTYSYYFRAIGWQAFLIFVIFLAVVALLENFSVVVLGWWSKSASATSSRRSVITYSISQIGSLCFLIVLAWHFFYWVVANSGQNLHQALLETVANAPLELFNVVDIGSIVNRFSQDIGVIDSELPVALLNTLIYLFSCIAQLILSAMATRYTVAVFPVLILILYLIARYYLRTSRQLRVMDLETRGPLYTQLIEMVRGIATVRAFGWESKYISHSQDLLDRSQRPYYLLLMIQRWLILVLSLVCTGLVLIVIGLGYHLKNSVDIGLFGISITGIISFSQSITGFITVWTTLETSLGAVARIRSFSESVVSEEPDRKIISPPDNWPRNGKIEFCDVSASYNPGSGSNALSKVSFTIHPGEKIGVCGRSGSGKSSLLLALTQLLGLTNGRILIDGLDLSCTSRNIVRARLNVIPQDSVLFLGSVRFNLDPWGGKIEDVALQDVLEKFELADVVEAMGGLDGEMKEETLSQGQRQIFCFARATLRGGRIVVMDEVTSSIDPMTERRFQHLMRNSFSGRTLIVIAHRLESILDFDRVALLDEGRLVEFDSPAALLGTNSRFRELVEVYRCGDQAGSSCLARN</sequence>
<evidence type="ECO:0000313" key="13">
    <source>
        <dbReference type="Proteomes" id="UP000250140"/>
    </source>
</evidence>
<protein>
    <submittedName>
        <fullName evidence="12">Canalicular multispecific organic anion transporter 1</fullName>
    </submittedName>
</protein>
<feature type="transmembrane region" description="Helical" evidence="9">
    <location>
        <begin position="488"/>
        <end position="513"/>
    </location>
</feature>
<feature type="transmembrane region" description="Helical" evidence="9">
    <location>
        <begin position="525"/>
        <end position="545"/>
    </location>
</feature>
<evidence type="ECO:0000256" key="9">
    <source>
        <dbReference type="SAM" id="Phobius"/>
    </source>
</evidence>
<dbReference type="GO" id="GO:0016020">
    <property type="term" value="C:membrane"/>
    <property type="evidence" value="ECO:0007669"/>
    <property type="project" value="UniProtKB-SubCell"/>
</dbReference>
<keyword evidence="6 9" id="KW-1133">Transmembrane helix</keyword>
<organism evidence="12 13">
    <name type="scientific">Glonium stellatum</name>
    <dbReference type="NCBI Taxonomy" id="574774"/>
    <lineage>
        <taxon>Eukaryota</taxon>
        <taxon>Fungi</taxon>
        <taxon>Dikarya</taxon>
        <taxon>Ascomycota</taxon>
        <taxon>Pezizomycotina</taxon>
        <taxon>Dothideomycetes</taxon>
        <taxon>Pleosporomycetidae</taxon>
        <taxon>Gloniales</taxon>
        <taxon>Gloniaceae</taxon>
        <taxon>Glonium</taxon>
    </lineage>
</organism>
<dbReference type="EMBL" id="KV751126">
    <property type="protein sequence ID" value="OCL01464.1"/>
    <property type="molecule type" value="Genomic_DNA"/>
</dbReference>
<dbReference type="SUPFAM" id="SSF90123">
    <property type="entry name" value="ABC transporter transmembrane region"/>
    <property type="match status" value="2"/>
</dbReference>
<dbReference type="FunFam" id="1.20.1560.10:FF:000066">
    <property type="entry name" value="ABC multidrug transporter (Eurofung)"/>
    <property type="match status" value="1"/>
</dbReference>
<feature type="transmembrane region" description="Helical" evidence="9">
    <location>
        <begin position="72"/>
        <end position="92"/>
    </location>
</feature>
<dbReference type="PROSITE" id="PS50893">
    <property type="entry name" value="ABC_TRANSPORTER_2"/>
    <property type="match status" value="2"/>
</dbReference>
<evidence type="ECO:0000256" key="1">
    <source>
        <dbReference type="ARBA" id="ARBA00004141"/>
    </source>
</evidence>
<feature type="region of interest" description="Disordered" evidence="8">
    <location>
        <begin position="843"/>
        <end position="869"/>
    </location>
</feature>
<feature type="transmembrane region" description="Helical" evidence="9">
    <location>
        <begin position="890"/>
        <end position="916"/>
    </location>
</feature>
<proteinExistence type="predicted"/>
<dbReference type="InterPro" id="IPR017871">
    <property type="entry name" value="ABC_transporter-like_CS"/>
</dbReference>
<dbReference type="PROSITE" id="PS50929">
    <property type="entry name" value="ABC_TM1F"/>
    <property type="match status" value="2"/>
</dbReference>
<accession>A0A8E2EMM6</accession>
<dbReference type="InterPro" id="IPR036640">
    <property type="entry name" value="ABC1_TM_sf"/>
</dbReference>
<dbReference type="Pfam" id="PF00664">
    <property type="entry name" value="ABC_membrane"/>
    <property type="match status" value="1"/>
</dbReference>
<dbReference type="Gene3D" id="1.20.1560.10">
    <property type="entry name" value="ABC transporter type 1, transmembrane domain"/>
    <property type="match status" value="2"/>
</dbReference>
<evidence type="ECO:0000259" key="11">
    <source>
        <dbReference type="PROSITE" id="PS50929"/>
    </source>
</evidence>
<reference evidence="12 13" key="1">
    <citation type="journal article" date="2016" name="Nat. Commun.">
        <title>Ectomycorrhizal ecology is imprinted in the genome of the dominant symbiotic fungus Cenococcum geophilum.</title>
        <authorList>
            <consortium name="DOE Joint Genome Institute"/>
            <person name="Peter M."/>
            <person name="Kohler A."/>
            <person name="Ohm R.A."/>
            <person name="Kuo A."/>
            <person name="Krutzmann J."/>
            <person name="Morin E."/>
            <person name="Arend M."/>
            <person name="Barry K.W."/>
            <person name="Binder M."/>
            <person name="Choi C."/>
            <person name="Clum A."/>
            <person name="Copeland A."/>
            <person name="Grisel N."/>
            <person name="Haridas S."/>
            <person name="Kipfer T."/>
            <person name="LaButti K."/>
            <person name="Lindquist E."/>
            <person name="Lipzen A."/>
            <person name="Maire R."/>
            <person name="Meier B."/>
            <person name="Mihaltcheva S."/>
            <person name="Molinier V."/>
            <person name="Murat C."/>
            <person name="Poggeler S."/>
            <person name="Quandt C.A."/>
            <person name="Sperisen C."/>
            <person name="Tritt A."/>
            <person name="Tisserant E."/>
            <person name="Crous P.W."/>
            <person name="Henrissat B."/>
            <person name="Nehls U."/>
            <person name="Egli S."/>
            <person name="Spatafora J.W."/>
            <person name="Grigoriev I.V."/>
            <person name="Martin F.M."/>
        </authorList>
    </citation>
    <scope>NUCLEOTIDE SEQUENCE [LARGE SCALE GENOMIC DNA]</scope>
    <source>
        <strain evidence="12 13">CBS 207.34</strain>
    </source>
</reference>
<evidence type="ECO:0000313" key="12">
    <source>
        <dbReference type="EMBL" id="OCL01464.1"/>
    </source>
</evidence>
<gene>
    <name evidence="12" type="ORF">AOQ84DRAFT_393646</name>
</gene>
<dbReference type="InterPro" id="IPR027417">
    <property type="entry name" value="P-loop_NTPase"/>
</dbReference>
<keyword evidence="7 9" id="KW-0472">Membrane</keyword>
<keyword evidence="5" id="KW-0067">ATP-binding</keyword>
<dbReference type="CDD" id="cd18580">
    <property type="entry name" value="ABC_6TM_ABCC_D2"/>
    <property type="match status" value="1"/>
</dbReference>
<feature type="transmembrane region" description="Helical" evidence="9">
    <location>
        <begin position="308"/>
        <end position="325"/>
    </location>
</feature>
<evidence type="ECO:0000256" key="2">
    <source>
        <dbReference type="ARBA" id="ARBA00022448"/>
    </source>
</evidence>
<keyword evidence="4" id="KW-0547">Nucleotide-binding</keyword>
<evidence type="ECO:0000256" key="5">
    <source>
        <dbReference type="ARBA" id="ARBA00022840"/>
    </source>
</evidence>
<keyword evidence="3 9" id="KW-0812">Transmembrane</keyword>
<keyword evidence="13" id="KW-1185">Reference proteome</keyword>
<dbReference type="Gene3D" id="3.40.50.300">
    <property type="entry name" value="P-loop containing nucleotide triphosphate hydrolases"/>
    <property type="match status" value="2"/>
</dbReference>
<evidence type="ECO:0000256" key="4">
    <source>
        <dbReference type="ARBA" id="ARBA00022741"/>
    </source>
</evidence>
<evidence type="ECO:0000256" key="7">
    <source>
        <dbReference type="ARBA" id="ARBA00023136"/>
    </source>
</evidence>
<dbReference type="Proteomes" id="UP000250140">
    <property type="component" value="Unassembled WGS sequence"/>
</dbReference>
<dbReference type="CDD" id="cd03250">
    <property type="entry name" value="ABCC_MRP_domain1"/>
    <property type="match status" value="1"/>
</dbReference>
<dbReference type="InterPro" id="IPR050173">
    <property type="entry name" value="ABC_transporter_C-like"/>
</dbReference>
<feature type="domain" description="ABC transporter" evidence="10">
    <location>
        <begin position="612"/>
        <end position="840"/>
    </location>
</feature>
<name>A0A8E2EMM6_9PEZI</name>
<dbReference type="PANTHER" id="PTHR24223">
    <property type="entry name" value="ATP-BINDING CASSETTE SUB-FAMILY C"/>
    <property type="match status" value="1"/>
</dbReference>
<dbReference type="PANTHER" id="PTHR24223:SF399">
    <property type="entry name" value="ABC TRANSPORTER ATNG"/>
    <property type="match status" value="1"/>
</dbReference>
<feature type="transmembrane region" description="Helical" evidence="9">
    <location>
        <begin position="98"/>
        <end position="119"/>
    </location>
</feature>
<feature type="domain" description="ABC transmembrane type-1" evidence="11">
    <location>
        <begin position="277"/>
        <end position="553"/>
    </location>
</feature>
<feature type="transmembrane region" description="Helical" evidence="9">
    <location>
        <begin position="1140"/>
        <end position="1167"/>
    </location>
</feature>
<keyword evidence="2" id="KW-0813">Transport</keyword>
<dbReference type="FunFam" id="1.20.1560.10:FF:000055">
    <property type="entry name" value="ABC multidrug transporter (Eurofung)"/>
    <property type="match status" value="1"/>
</dbReference>
<feature type="transmembrane region" description="Helical" evidence="9">
    <location>
        <begin position="34"/>
        <end position="52"/>
    </location>
</feature>
<feature type="transmembrane region" description="Helical" evidence="9">
    <location>
        <begin position="1026"/>
        <end position="1047"/>
    </location>
</feature>
<dbReference type="FunFam" id="3.40.50.300:FF:000163">
    <property type="entry name" value="Multidrug resistance-associated protein member 4"/>
    <property type="match status" value="1"/>
</dbReference>
<evidence type="ECO:0000256" key="3">
    <source>
        <dbReference type="ARBA" id="ARBA00022692"/>
    </source>
</evidence>
<dbReference type="GO" id="GO:0140359">
    <property type="term" value="F:ABC-type transporter activity"/>
    <property type="evidence" value="ECO:0007669"/>
    <property type="project" value="InterPro"/>
</dbReference>
<evidence type="ECO:0000256" key="8">
    <source>
        <dbReference type="SAM" id="MobiDB-lite"/>
    </source>
</evidence>
<feature type="transmembrane region" description="Helical" evidence="9">
    <location>
        <begin position="1000"/>
        <end position="1020"/>
    </location>
</feature>
<feature type="transmembrane region" description="Helical" evidence="9">
    <location>
        <begin position="157"/>
        <end position="176"/>
    </location>
</feature>
<feature type="domain" description="ABC transporter" evidence="10">
    <location>
        <begin position="1206"/>
        <end position="1439"/>
    </location>
</feature>
<feature type="transmembrane region" description="Helical" evidence="9">
    <location>
        <begin position="131"/>
        <end position="151"/>
    </location>
</feature>
<dbReference type="PROSITE" id="PS00211">
    <property type="entry name" value="ABC_TRANSPORTER_1"/>
    <property type="match status" value="1"/>
</dbReference>